<dbReference type="EMBL" id="CP124577">
    <property type="protein sequence ID" value="WZE66928.1"/>
    <property type="molecule type" value="Genomic_DNA"/>
</dbReference>
<evidence type="ECO:0000256" key="1">
    <source>
        <dbReference type="ARBA" id="ARBA00004202"/>
    </source>
</evidence>
<dbReference type="FunFam" id="3.40.50.300:FF:000016">
    <property type="entry name" value="Oligopeptide ABC transporter ATP-binding component"/>
    <property type="match status" value="1"/>
</dbReference>
<dbReference type="Pfam" id="PF00005">
    <property type="entry name" value="ABC_tran"/>
    <property type="match status" value="1"/>
</dbReference>
<dbReference type="Pfam" id="PF08352">
    <property type="entry name" value="oligo_HPY"/>
    <property type="match status" value="1"/>
</dbReference>
<dbReference type="GO" id="GO:0016887">
    <property type="term" value="F:ATP hydrolysis activity"/>
    <property type="evidence" value="ECO:0007669"/>
    <property type="project" value="InterPro"/>
</dbReference>
<evidence type="ECO:0000256" key="3">
    <source>
        <dbReference type="ARBA" id="ARBA00022448"/>
    </source>
</evidence>
<evidence type="ECO:0000256" key="2">
    <source>
        <dbReference type="ARBA" id="ARBA00005417"/>
    </source>
</evidence>
<organism evidence="9">
    <name type="scientific">Macrococcus psychrotolerans</name>
    <dbReference type="NCBI Taxonomy" id="3039389"/>
    <lineage>
        <taxon>Bacteria</taxon>
        <taxon>Bacillati</taxon>
        <taxon>Bacillota</taxon>
        <taxon>Bacilli</taxon>
        <taxon>Bacillales</taxon>
        <taxon>Staphylococcaceae</taxon>
        <taxon>Macrococcus</taxon>
    </lineage>
</organism>
<dbReference type="GO" id="GO:0015833">
    <property type="term" value="P:peptide transport"/>
    <property type="evidence" value="ECO:0007669"/>
    <property type="project" value="InterPro"/>
</dbReference>
<evidence type="ECO:0000256" key="6">
    <source>
        <dbReference type="ARBA" id="ARBA00022840"/>
    </source>
</evidence>
<keyword evidence="4" id="KW-1003">Cell membrane</keyword>
<dbReference type="InterPro" id="IPR003593">
    <property type="entry name" value="AAA+_ATPase"/>
</dbReference>
<dbReference type="Gene3D" id="3.40.50.300">
    <property type="entry name" value="P-loop containing nucleotide triphosphate hydrolases"/>
    <property type="match status" value="1"/>
</dbReference>
<proteinExistence type="inferred from homology"/>
<keyword evidence="3" id="KW-0813">Transport</keyword>
<evidence type="ECO:0000256" key="7">
    <source>
        <dbReference type="ARBA" id="ARBA00023136"/>
    </source>
</evidence>
<dbReference type="NCBIfam" id="TIGR01727">
    <property type="entry name" value="oligo_HPY"/>
    <property type="match status" value="1"/>
</dbReference>
<dbReference type="AlphaFoldDB" id="A0AAU6R9Y7"/>
<gene>
    <name evidence="9" type="ORF">QA541_01300</name>
</gene>
<dbReference type="PROSITE" id="PS50893">
    <property type="entry name" value="ABC_TRANSPORTER_2"/>
    <property type="match status" value="1"/>
</dbReference>
<protein>
    <submittedName>
        <fullName evidence="9">ABC transporter ATP-binding protein</fullName>
    </submittedName>
</protein>
<feature type="domain" description="ABC transporter" evidence="8">
    <location>
        <begin position="7"/>
        <end position="253"/>
    </location>
</feature>
<dbReference type="SUPFAM" id="SSF52540">
    <property type="entry name" value="P-loop containing nucleoside triphosphate hydrolases"/>
    <property type="match status" value="1"/>
</dbReference>
<dbReference type="PANTHER" id="PTHR43297">
    <property type="entry name" value="OLIGOPEPTIDE TRANSPORT ATP-BINDING PROTEIN APPD"/>
    <property type="match status" value="1"/>
</dbReference>
<sequence length="320" mass="35991">MENLLTVDHLNIITKKKNIPLVNNISFNVKRGEVLVIVGESGSGKSITTQAVGGMLSKNLEYNAEKIIFNNRNLQSTNKKEWLKIRGNELGMIFQDPMTALNPTLTIGKQLNEIFIKKRKYSRKKATEQSIKLLKSVDITLPETRMKQYPHELSGGIRQRIIIAMALALSPDLIIADEPTTALDVTTQKQILSLFNRLKEESDSAVLLITHDLGVAAEIADRVAVMYGGEIVEQGEVEEIFSNPKHPYTIGLLSSLIKSTTDKGKELYSISGTPNTGIKNRKECVFVDRCPFAMKICLEERPKIYEEYNHDVSCWLEEVR</sequence>
<comment type="subcellular location">
    <subcellularLocation>
        <location evidence="1">Cell membrane</location>
        <topology evidence="1">Peripheral membrane protein</topology>
    </subcellularLocation>
</comment>
<name>A0AAU6R9Y7_9STAP</name>
<comment type="similarity">
    <text evidence="2">Belongs to the ABC transporter superfamily.</text>
</comment>
<dbReference type="InterPro" id="IPR027417">
    <property type="entry name" value="P-loop_NTPase"/>
</dbReference>
<dbReference type="CDD" id="cd03257">
    <property type="entry name" value="ABC_NikE_OppD_transporters"/>
    <property type="match status" value="1"/>
</dbReference>
<dbReference type="InterPro" id="IPR003439">
    <property type="entry name" value="ABC_transporter-like_ATP-bd"/>
</dbReference>
<dbReference type="GO" id="GO:0005524">
    <property type="term" value="F:ATP binding"/>
    <property type="evidence" value="ECO:0007669"/>
    <property type="project" value="UniProtKB-KW"/>
</dbReference>
<evidence type="ECO:0000259" key="8">
    <source>
        <dbReference type="PROSITE" id="PS50893"/>
    </source>
</evidence>
<keyword evidence="7" id="KW-0472">Membrane</keyword>
<dbReference type="GO" id="GO:0005886">
    <property type="term" value="C:plasma membrane"/>
    <property type="evidence" value="ECO:0007669"/>
    <property type="project" value="UniProtKB-SubCell"/>
</dbReference>
<keyword evidence="6 9" id="KW-0067">ATP-binding</keyword>
<dbReference type="RefSeq" id="WP_420494112.1">
    <property type="nucleotide sequence ID" value="NZ_CP124577.1"/>
</dbReference>
<keyword evidence="5" id="KW-0547">Nucleotide-binding</keyword>
<dbReference type="SMART" id="SM00382">
    <property type="entry name" value="AAA"/>
    <property type="match status" value="1"/>
</dbReference>
<dbReference type="PANTHER" id="PTHR43297:SF2">
    <property type="entry name" value="DIPEPTIDE TRANSPORT ATP-BINDING PROTEIN DPPD"/>
    <property type="match status" value="1"/>
</dbReference>
<dbReference type="InterPro" id="IPR013563">
    <property type="entry name" value="Oligopep_ABC_C"/>
</dbReference>
<evidence type="ECO:0000256" key="4">
    <source>
        <dbReference type="ARBA" id="ARBA00022475"/>
    </source>
</evidence>
<evidence type="ECO:0000313" key="9">
    <source>
        <dbReference type="EMBL" id="WZE66928.1"/>
    </source>
</evidence>
<dbReference type="InterPro" id="IPR050388">
    <property type="entry name" value="ABC_Ni/Peptide_Import"/>
</dbReference>
<accession>A0AAU6R9Y7</accession>
<evidence type="ECO:0000256" key="5">
    <source>
        <dbReference type="ARBA" id="ARBA00022741"/>
    </source>
</evidence>
<reference evidence="9" key="1">
    <citation type="submission" date="2023-04" db="EMBL/GenBank/DDBJ databases">
        <title>Macrococci isolated from food, foodproducing animals, and human clinical materials.</title>
        <authorList>
            <person name="Maslanova I."/>
            <person name="Svec P."/>
            <person name="Sedlacek I."/>
            <person name="Novakova D."/>
            <person name="Keller J.E."/>
            <person name="Schwendener S."/>
            <person name="Finstrlova A."/>
            <person name="Botka T."/>
            <person name="Kovarovic V."/>
            <person name="Petras P."/>
            <person name="Perreten V."/>
            <person name="Pantucek R."/>
        </authorList>
    </citation>
    <scope>NUCLEOTIDE SEQUENCE</scope>
    <source>
        <strain evidence="9">NRL/St 21/332</strain>
    </source>
</reference>